<sequence length="395" mass="45726">MPITRSDFYSKKLDIVPDLVAGYRSTANMHIWDTVGQERFRSLGASFYRGADACIQICDISRQFGRENVLDWRRDFLKHADPDEHLPEHDFTESDMVDLITEIRKQYPSCPSSSVVMAAAENGSGVRQVFGLTGLAAVQRANENGRRFHPPPKDFLARGQYLRALRTEHCERTVRILNQRRNIVEENNRVQQKIRRRMSTELFPDGTSHSEDHESGHIRRRGGWEDMTDTESPVVVDREAPTGTAKLLRVVHRRCFLIESMLNHLLHLILVGVALSHEPDGSYFVSVSEPYLDLVYTFSDNAKLVKVSFYCGVGPKPTTETFDVDKVSDASYRIAEFHVELWNEFKKSFEKRCKNYLPLEPQDLRDVKYDTKFDHPSIHLKEKWWELAHREHPSH</sequence>
<organism evidence="6">
    <name type="scientific">Perkinsus marinus (strain ATCC 50983 / TXsc)</name>
    <dbReference type="NCBI Taxonomy" id="423536"/>
    <lineage>
        <taxon>Eukaryota</taxon>
        <taxon>Sar</taxon>
        <taxon>Alveolata</taxon>
        <taxon>Perkinsozoa</taxon>
        <taxon>Perkinsea</taxon>
        <taxon>Perkinsida</taxon>
        <taxon>Perkinsidae</taxon>
        <taxon>Perkinsus</taxon>
    </lineage>
</organism>
<evidence type="ECO:0000313" key="5">
    <source>
        <dbReference type="EMBL" id="EER12649.1"/>
    </source>
</evidence>
<evidence type="ECO:0000256" key="4">
    <source>
        <dbReference type="SAM" id="MobiDB-lite"/>
    </source>
</evidence>
<dbReference type="InterPro" id="IPR001806">
    <property type="entry name" value="Small_GTPase"/>
</dbReference>
<dbReference type="RefSeq" id="XP_002780854.1">
    <property type="nucleotide sequence ID" value="XM_002780808.1"/>
</dbReference>
<dbReference type="PANTHER" id="PTHR47981">
    <property type="entry name" value="RAB FAMILY"/>
    <property type="match status" value="1"/>
</dbReference>
<keyword evidence="2" id="KW-0547">Nucleotide-binding</keyword>
<dbReference type="PROSITE" id="PS51419">
    <property type="entry name" value="RAB"/>
    <property type="match status" value="1"/>
</dbReference>
<reference evidence="5 6" key="1">
    <citation type="submission" date="2008-07" db="EMBL/GenBank/DDBJ databases">
        <authorList>
            <person name="El-Sayed N."/>
            <person name="Caler E."/>
            <person name="Inman J."/>
            <person name="Amedeo P."/>
            <person name="Hass B."/>
            <person name="Wortman J."/>
        </authorList>
    </citation>
    <scope>NUCLEOTIDE SEQUENCE [LARGE SCALE GENOMIC DNA]</scope>
    <source>
        <strain evidence="6">ATCC 50983 / TXsc</strain>
    </source>
</reference>
<keyword evidence="6" id="KW-1185">Reference proteome</keyword>
<dbReference type="InParanoid" id="C5KS68"/>
<dbReference type="SUPFAM" id="SSF52540">
    <property type="entry name" value="P-loop containing nucleoside triphosphate hydrolases"/>
    <property type="match status" value="1"/>
</dbReference>
<evidence type="ECO:0000256" key="1">
    <source>
        <dbReference type="ARBA" id="ARBA00006270"/>
    </source>
</evidence>
<gene>
    <name evidence="5" type="ORF">Pmar_PMAR002456</name>
</gene>
<evidence type="ECO:0000256" key="3">
    <source>
        <dbReference type="ARBA" id="ARBA00023134"/>
    </source>
</evidence>
<dbReference type="GO" id="GO:0005525">
    <property type="term" value="F:GTP binding"/>
    <property type="evidence" value="ECO:0007669"/>
    <property type="project" value="UniProtKB-KW"/>
</dbReference>
<evidence type="ECO:0000256" key="2">
    <source>
        <dbReference type="ARBA" id="ARBA00022741"/>
    </source>
</evidence>
<evidence type="ECO:0000313" key="6">
    <source>
        <dbReference type="Proteomes" id="UP000007800"/>
    </source>
</evidence>
<keyword evidence="3" id="KW-0342">GTP-binding</keyword>
<feature type="compositionally biased region" description="Basic and acidic residues" evidence="4">
    <location>
        <begin position="208"/>
        <end position="217"/>
    </location>
</feature>
<dbReference type="AlphaFoldDB" id="C5KS68"/>
<dbReference type="EMBL" id="GG675975">
    <property type="protein sequence ID" value="EER12649.1"/>
    <property type="molecule type" value="Genomic_DNA"/>
</dbReference>
<proteinExistence type="inferred from homology"/>
<dbReference type="PANTHER" id="PTHR47981:SF37">
    <property type="entry name" value="RAS-RELATED PROTEIN RAB7-LIKE"/>
    <property type="match status" value="1"/>
</dbReference>
<dbReference type="OrthoDB" id="1436450at2759"/>
<dbReference type="GeneID" id="9058520"/>
<name>C5KS68_PERM5</name>
<feature type="region of interest" description="Disordered" evidence="4">
    <location>
        <begin position="203"/>
        <end position="238"/>
    </location>
</feature>
<protein>
    <submittedName>
        <fullName evidence="5">Uncharacterized protein</fullName>
    </submittedName>
</protein>
<accession>C5KS68</accession>
<dbReference type="Proteomes" id="UP000007800">
    <property type="component" value="Unassembled WGS sequence"/>
</dbReference>
<dbReference type="GO" id="GO:0005774">
    <property type="term" value="C:vacuolar membrane"/>
    <property type="evidence" value="ECO:0007669"/>
    <property type="project" value="TreeGrafter"/>
</dbReference>
<comment type="similarity">
    <text evidence="1">Belongs to the small GTPase superfamily. Rab family.</text>
</comment>
<dbReference type="GO" id="GO:0003924">
    <property type="term" value="F:GTPase activity"/>
    <property type="evidence" value="ECO:0007669"/>
    <property type="project" value="InterPro"/>
</dbReference>
<dbReference type="InterPro" id="IPR027417">
    <property type="entry name" value="P-loop_NTPase"/>
</dbReference>
<dbReference type="Gene3D" id="3.40.50.300">
    <property type="entry name" value="P-loop containing nucleotide triphosphate hydrolases"/>
    <property type="match status" value="1"/>
</dbReference>
<dbReference type="SMART" id="SM00175">
    <property type="entry name" value="RAB"/>
    <property type="match status" value="1"/>
</dbReference>
<dbReference type="Pfam" id="PF00071">
    <property type="entry name" value="Ras"/>
    <property type="match status" value="1"/>
</dbReference>